<evidence type="ECO:0000313" key="2">
    <source>
        <dbReference type="Proteomes" id="UP000305524"/>
    </source>
</evidence>
<accession>A0A4U2ZZW9</accession>
<gene>
    <name evidence="1" type="ORF">FC701_26845</name>
</gene>
<name>A0A4U2ZZW9_BACMY</name>
<dbReference type="Proteomes" id="UP000305524">
    <property type="component" value="Unassembled WGS sequence"/>
</dbReference>
<dbReference type="EMBL" id="SZOD01000809">
    <property type="protein sequence ID" value="TKI80914.1"/>
    <property type="molecule type" value="Genomic_DNA"/>
</dbReference>
<sequence length="54" mass="6336">CWWEHNSKLGQYSSAKVHRLLDIKRNVDEPKTIDDYNILVHELDSLKVETIDGL</sequence>
<comment type="caution">
    <text evidence="1">The sequence shown here is derived from an EMBL/GenBank/DDBJ whole genome shotgun (WGS) entry which is preliminary data.</text>
</comment>
<organism evidence="1 2">
    <name type="scientific">Bacillus mycoides</name>
    <dbReference type="NCBI Taxonomy" id="1405"/>
    <lineage>
        <taxon>Bacteria</taxon>
        <taxon>Bacillati</taxon>
        <taxon>Bacillota</taxon>
        <taxon>Bacilli</taxon>
        <taxon>Bacillales</taxon>
        <taxon>Bacillaceae</taxon>
        <taxon>Bacillus</taxon>
        <taxon>Bacillus cereus group</taxon>
    </lineage>
</organism>
<dbReference type="AlphaFoldDB" id="A0A4U2ZZW9"/>
<evidence type="ECO:0000313" key="1">
    <source>
        <dbReference type="EMBL" id="TKI80914.1"/>
    </source>
</evidence>
<proteinExistence type="predicted"/>
<feature type="non-terminal residue" evidence="1">
    <location>
        <position position="1"/>
    </location>
</feature>
<reference evidence="1 2" key="1">
    <citation type="journal article" date="2019" name="Environ. Microbiol.">
        <title>An active ?-lactamase is a part of an orchestrated cell wall stress resistance network of Bacillus subtilis and related rhizosphere species.</title>
        <authorList>
            <person name="Bucher T."/>
            <person name="Keren-Paz A."/>
            <person name="Hausser J."/>
            <person name="Olender T."/>
            <person name="Cytryn E."/>
            <person name="Kolodkin-Gal I."/>
        </authorList>
    </citation>
    <scope>NUCLEOTIDE SEQUENCE [LARGE SCALE GENOMIC DNA]</scope>
    <source>
        <strain evidence="1 2">I186</strain>
    </source>
</reference>
<protein>
    <submittedName>
        <fullName evidence="1">Type I-C CRISPR-associated protein Cas7/Csd2</fullName>
    </submittedName>
</protein>